<keyword evidence="1 2" id="KW-0732">Signal</keyword>
<organism evidence="4 5">
    <name type="scientific">Leeia speluncae</name>
    <dbReference type="NCBI Taxonomy" id="2884804"/>
    <lineage>
        <taxon>Bacteria</taxon>
        <taxon>Pseudomonadati</taxon>
        <taxon>Pseudomonadota</taxon>
        <taxon>Betaproteobacteria</taxon>
        <taxon>Neisseriales</taxon>
        <taxon>Leeiaceae</taxon>
        <taxon>Leeia</taxon>
    </lineage>
</organism>
<accession>A0ABS8DAE6</accession>
<evidence type="ECO:0000259" key="3">
    <source>
        <dbReference type="Pfam" id="PF00497"/>
    </source>
</evidence>
<protein>
    <submittedName>
        <fullName evidence="4">Transporter substrate-binding domain-containing protein</fullName>
    </submittedName>
</protein>
<dbReference type="EMBL" id="JAJBZT010000013">
    <property type="protein sequence ID" value="MCB6185183.1"/>
    <property type="molecule type" value="Genomic_DNA"/>
</dbReference>
<keyword evidence="5" id="KW-1185">Reference proteome</keyword>
<dbReference type="PANTHER" id="PTHR35936">
    <property type="entry name" value="MEMBRANE-BOUND LYTIC MUREIN TRANSGLYCOSYLASE F"/>
    <property type="match status" value="1"/>
</dbReference>
<dbReference type="SUPFAM" id="SSF53850">
    <property type="entry name" value="Periplasmic binding protein-like II"/>
    <property type="match status" value="1"/>
</dbReference>
<feature type="chain" id="PRO_5047370286" evidence="2">
    <location>
        <begin position="20"/>
        <end position="258"/>
    </location>
</feature>
<evidence type="ECO:0000256" key="1">
    <source>
        <dbReference type="ARBA" id="ARBA00022729"/>
    </source>
</evidence>
<evidence type="ECO:0000313" key="5">
    <source>
        <dbReference type="Proteomes" id="UP001165395"/>
    </source>
</evidence>
<feature type="signal peptide" evidence="2">
    <location>
        <begin position="1"/>
        <end position="19"/>
    </location>
</feature>
<dbReference type="Gene3D" id="3.40.190.10">
    <property type="entry name" value="Periplasmic binding protein-like II"/>
    <property type="match status" value="2"/>
</dbReference>
<dbReference type="PANTHER" id="PTHR35936:SF25">
    <property type="entry name" value="ABC TRANSPORTER SUBSTRATE-BINDING PROTEIN"/>
    <property type="match status" value="1"/>
</dbReference>
<gene>
    <name evidence="4" type="ORF">LIN78_16680</name>
</gene>
<dbReference type="RefSeq" id="WP_227182014.1">
    <property type="nucleotide sequence ID" value="NZ_JAJBZT010000013.1"/>
</dbReference>
<evidence type="ECO:0000256" key="2">
    <source>
        <dbReference type="SAM" id="SignalP"/>
    </source>
</evidence>
<reference evidence="4" key="1">
    <citation type="submission" date="2021-10" db="EMBL/GenBank/DDBJ databases">
        <title>The complete genome sequence of Leeia sp. TBRC 13508.</title>
        <authorList>
            <person name="Charoenyingcharoen P."/>
            <person name="Yukphan P."/>
        </authorList>
    </citation>
    <scope>NUCLEOTIDE SEQUENCE</scope>
    <source>
        <strain evidence="4">TBRC 13508</strain>
    </source>
</reference>
<proteinExistence type="predicted"/>
<dbReference type="InterPro" id="IPR001638">
    <property type="entry name" value="Solute-binding_3/MltF_N"/>
</dbReference>
<evidence type="ECO:0000313" key="4">
    <source>
        <dbReference type="EMBL" id="MCB6185183.1"/>
    </source>
</evidence>
<dbReference type="Pfam" id="PF00497">
    <property type="entry name" value="SBP_bac_3"/>
    <property type="match status" value="1"/>
</dbReference>
<feature type="domain" description="Solute-binding protein family 3/N-terminal" evidence="3">
    <location>
        <begin position="33"/>
        <end position="103"/>
    </location>
</feature>
<dbReference type="Proteomes" id="UP001165395">
    <property type="component" value="Unassembled WGS sequence"/>
</dbReference>
<sequence length="258" mass="28730">MKYYGVGVLSSVASAAAIAQSVVVQVGVNNLPLPPFIMGEGDEFPDRPGLSVELVRQAAKACKVDIKLKRLPSQRLLQEIKSGEIDAVIQLSYSPERAEYAAFPMIDNKVDGKARLTTLTYCFYVDAKRPIQWDGKKLSNTNLPVGAIYGWSVIQDLEKLKINFETAPDFKSNIAKLRANRIAAFAAQSALVEAYLGSDKSIVALSPPIAEKDYFLPFSLPFAQKYPEAKQCLWKHISQMRDEVFLQRASAYDQWLLH</sequence>
<name>A0ABS8DAE6_9NEIS</name>
<comment type="caution">
    <text evidence="4">The sequence shown here is derived from an EMBL/GenBank/DDBJ whole genome shotgun (WGS) entry which is preliminary data.</text>
</comment>